<feature type="region of interest" description="Disordered" evidence="6">
    <location>
        <begin position="301"/>
        <end position="338"/>
    </location>
</feature>
<dbReference type="SMART" id="SM00320">
    <property type="entry name" value="WD40"/>
    <property type="match status" value="5"/>
</dbReference>
<feature type="compositionally biased region" description="Basic residues" evidence="6">
    <location>
        <begin position="315"/>
        <end position="328"/>
    </location>
</feature>
<dbReference type="EMBL" id="JBJUIK010000002">
    <property type="protein sequence ID" value="KAL3536134.1"/>
    <property type="molecule type" value="Genomic_DNA"/>
</dbReference>
<feature type="region of interest" description="Disordered" evidence="6">
    <location>
        <begin position="356"/>
        <end position="401"/>
    </location>
</feature>
<dbReference type="InterPro" id="IPR001680">
    <property type="entry name" value="WD40_rpt"/>
</dbReference>
<evidence type="ECO:0000256" key="3">
    <source>
        <dbReference type="ARBA" id="ARBA00023125"/>
    </source>
</evidence>
<reference evidence="7 8" key="1">
    <citation type="submission" date="2024-11" db="EMBL/GenBank/DDBJ databases">
        <title>A near-complete genome assembly of Cinchona calisaya.</title>
        <authorList>
            <person name="Lian D.C."/>
            <person name="Zhao X.W."/>
            <person name="Wei L."/>
        </authorList>
    </citation>
    <scope>NUCLEOTIDE SEQUENCE [LARGE SCALE GENOMIC DNA]</scope>
    <source>
        <tissue evidence="7">Nenye</tissue>
    </source>
</reference>
<dbReference type="InterPro" id="IPR017956">
    <property type="entry name" value="AT_hook_DNA-bd_motif"/>
</dbReference>
<feature type="region of interest" description="Disordered" evidence="6">
    <location>
        <begin position="236"/>
        <end position="286"/>
    </location>
</feature>
<dbReference type="GO" id="GO:0003677">
    <property type="term" value="F:DNA binding"/>
    <property type="evidence" value="ECO:0007669"/>
    <property type="project" value="UniProtKB-KW"/>
</dbReference>
<proteinExistence type="predicted"/>
<organism evidence="7 8">
    <name type="scientific">Cinchona calisaya</name>
    <dbReference type="NCBI Taxonomy" id="153742"/>
    <lineage>
        <taxon>Eukaryota</taxon>
        <taxon>Viridiplantae</taxon>
        <taxon>Streptophyta</taxon>
        <taxon>Embryophyta</taxon>
        <taxon>Tracheophyta</taxon>
        <taxon>Spermatophyta</taxon>
        <taxon>Magnoliopsida</taxon>
        <taxon>eudicotyledons</taxon>
        <taxon>Gunneridae</taxon>
        <taxon>Pentapetalae</taxon>
        <taxon>asterids</taxon>
        <taxon>lamiids</taxon>
        <taxon>Gentianales</taxon>
        <taxon>Rubiaceae</taxon>
        <taxon>Cinchonoideae</taxon>
        <taxon>Cinchoneae</taxon>
        <taxon>Cinchona</taxon>
    </lineage>
</organism>
<dbReference type="InterPro" id="IPR036322">
    <property type="entry name" value="WD40_repeat_dom_sf"/>
</dbReference>
<dbReference type="AlphaFoldDB" id="A0ABD3AYU3"/>
<evidence type="ECO:0000256" key="4">
    <source>
        <dbReference type="ARBA" id="ARBA00023163"/>
    </source>
</evidence>
<evidence type="ECO:0000256" key="5">
    <source>
        <dbReference type="ARBA" id="ARBA00023242"/>
    </source>
</evidence>
<accession>A0ABD3AYU3</accession>
<dbReference type="PANTHER" id="PTHR15052:SF2">
    <property type="entry name" value="GENERAL TRANSCRIPTION FACTOR 3C POLYPEPTIDE 2"/>
    <property type="match status" value="1"/>
</dbReference>
<keyword evidence="5" id="KW-0539">Nucleus</keyword>
<sequence>MDVPIAIEFNRMKKLKPKRKAKAKKKAAEDDEGEGEGFSVPKENTGKETESEFPPGITVSFFDDSVYNHFKAVDTISKLCGEPDTDDFDPSEIRRFSSSITFLREWRQFNYPPRILRFACQNESRVGGDFMGEISLPQFSSATVPKKDIENRDATSSESSKDFVMSVGGPVWALDWCPRVHSYSDSNITTEFIAVAAHPPESSYHKIGAPLVGRGVVQIWCVMGTNVKRDMPFQILKKRKRTSRNSETVTTESFEQRRPRGRPRKQPVNGSSNSINSYSQTTETPSVQYLQDSSALVSIDVASGNPTDHETVKIKSPKQRKPRGRPRKGPVNNSQTVPTAVQYLEDSSTLVSVDVASGNTSHNETVNIKPPKERKPRGRQRKQPVNNSQIMQTSGAKDSSSTLLTVDLVSGNTCDHCPEENNQFVEEVFNRKSTEKSEVIISKCRLKDKVRTRVEVPETALPLCMLDEEARLPLSNCPTVANSGPDTMSCDFGSVKCFIPNNVALPRMIFCLAHNGKVAWDVKWRPSDICDKQRMGYLAVLLGNGALEVWEVPFPRIMKVIYPASQKEGTDPRFIKLEPVFRCSTIKCGHRQSIPLTLEWSTSSPHDMILAGCHDGVVALWKFSGTDSLQETRPLLCFSADTVPIRALSWAPVKSYSESANVIVTAGHKGLKFWDLRDPFRPLWDFYPFQRLIYSVDWLPDPRCIIVSFDDGALRILSLLNAAYDAPVTGKPFVGTQQQGFHSYLCSPFPIWSVHTSRSTGMVAYCGADGTALRFQLTTRAVDRDPLRNRAPHFLCGSLTEEDSILTLFSPLPNTPFPMKKSLHEWAEAPRTIRGYNTVSNQEKRAKEKKKVQTSDGEHLALCYGGDMGLESRPDKKAAKIRASSKKKSTADQQNLILGDDNPEIMQREGGAEGEIKEVEVFPPKTVAMHRVRWNLNKGSENWLCYGGAAGVLRCQEIDIFGQ</sequence>
<name>A0ABD3AYU3_9GENT</name>
<comment type="caution">
    <text evidence="7">The sequence shown here is derived from an EMBL/GenBank/DDBJ whole genome shotgun (WGS) entry which is preliminary data.</text>
</comment>
<dbReference type="PANTHER" id="PTHR15052">
    <property type="entry name" value="RNA POLYMERASE III TRANSCRIPTION INITIATION FACTOR COMPLEX SUBUNIT"/>
    <property type="match status" value="1"/>
</dbReference>
<feature type="compositionally biased region" description="Polar residues" evidence="6">
    <location>
        <begin position="356"/>
        <end position="366"/>
    </location>
</feature>
<dbReference type="InterPro" id="IPR015943">
    <property type="entry name" value="WD40/YVTN_repeat-like_dom_sf"/>
</dbReference>
<keyword evidence="3" id="KW-0238">DNA-binding</keyword>
<dbReference type="Gene3D" id="2.130.10.10">
    <property type="entry name" value="YVTN repeat-like/Quinoprotein amine dehydrogenase"/>
    <property type="match status" value="1"/>
</dbReference>
<feature type="compositionally biased region" description="Polar residues" evidence="6">
    <location>
        <begin position="268"/>
        <end position="286"/>
    </location>
</feature>
<keyword evidence="2" id="KW-0677">Repeat</keyword>
<dbReference type="GO" id="GO:0005634">
    <property type="term" value="C:nucleus"/>
    <property type="evidence" value="ECO:0007669"/>
    <property type="project" value="UniProtKB-SubCell"/>
</dbReference>
<feature type="region of interest" description="Disordered" evidence="6">
    <location>
        <begin position="15"/>
        <end position="54"/>
    </location>
</feature>
<dbReference type="InterPro" id="IPR052416">
    <property type="entry name" value="GTF3C_component"/>
</dbReference>
<keyword evidence="4" id="KW-0804">Transcription</keyword>
<feature type="compositionally biased region" description="Basic residues" evidence="6">
    <location>
        <begin position="15"/>
        <end position="25"/>
    </location>
</feature>
<gene>
    <name evidence="7" type="ORF">ACH5RR_004595</name>
</gene>
<evidence type="ECO:0000256" key="1">
    <source>
        <dbReference type="ARBA" id="ARBA00004123"/>
    </source>
</evidence>
<evidence type="ECO:0000313" key="8">
    <source>
        <dbReference type="Proteomes" id="UP001630127"/>
    </source>
</evidence>
<dbReference type="InterPro" id="IPR000116">
    <property type="entry name" value="HMGA"/>
</dbReference>
<dbReference type="PRINTS" id="PR00929">
    <property type="entry name" value="ATHOOK"/>
</dbReference>
<dbReference type="SUPFAM" id="SSF50978">
    <property type="entry name" value="WD40 repeat-like"/>
    <property type="match status" value="1"/>
</dbReference>
<keyword evidence="8" id="KW-1185">Reference proteome</keyword>
<dbReference type="PRINTS" id="PR00930">
    <property type="entry name" value="HIGHMOBLTYIY"/>
</dbReference>
<evidence type="ECO:0000313" key="7">
    <source>
        <dbReference type="EMBL" id="KAL3536134.1"/>
    </source>
</evidence>
<feature type="compositionally biased region" description="Polar residues" evidence="6">
    <location>
        <begin position="383"/>
        <end position="397"/>
    </location>
</feature>
<feature type="compositionally biased region" description="Basic residues" evidence="6">
    <location>
        <begin position="372"/>
        <end position="382"/>
    </location>
</feature>
<evidence type="ECO:0000256" key="2">
    <source>
        <dbReference type="ARBA" id="ARBA00022737"/>
    </source>
</evidence>
<comment type="subcellular location">
    <subcellularLocation>
        <location evidence="1">Nucleus</location>
    </subcellularLocation>
</comment>
<dbReference type="Proteomes" id="UP001630127">
    <property type="component" value="Unassembled WGS sequence"/>
</dbReference>
<evidence type="ECO:0000256" key="6">
    <source>
        <dbReference type="SAM" id="MobiDB-lite"/>
    </source>
</evidence>
<protein>
    <submittedName>
        <fullName evidence="7">Uncharacterized protein</fullName>
    </submittedName>
</protein>